<accession>A0ACC3AEJ2</accession>
<evidence type="ECO:0000313" key="1">
    <source>
        <dbReference type="EMBL" id="KAJ9660830.1"/>
    </source>
</evidence>
<organism evidence="1 2">
    <name type="scientific">Neophaeococcomyces mojaviensis</name>
    <dbReference type="NCBI Taxonomy" id="3383035"/>
    <lineage>
        <taxon>Eukaryota</taxon>
        <taxon>Fungi</taxon>
        <taxon>Dikarya</taxon>
        <taxon>Ascomycota</taxon>
        <taxon>Pezizomycotina</taxon>
        <taxon>Eurotiomycetes</taxon>
        <taxon>Chaetothyriomycetidae</taxon>
        <taxon>Chaetothyriales</taxon>
        <taxon>Chaetothyriales incertae sedis</taxon>
        <taxon>Neophaeococcomyces</taxon>
    </lineage>
</organism>
<proteinExistence type="predicted"/>
<dbReference type="EMBL" id="JAPDRQ010000028">
    <property type="protein sequence ID" value="KAJ9660830.1"/>
    <property type="molecule type" value="Genomic_DNA"/>
</dbReference>
<dbReference type="Proteomes" id="UP001172386">
    <property type="component" value="Unassembled WGS sequence"/>
</dbReference>
<name>A0ACC3AEJ2_9EURO</name>
<keyword evidence="2" id="KW-1185">Reference proteome</keyword>
<gene>
    <name evidence="1" type="ORF">H2198_002369</name>
</gene>
<evidence type="ECO:0000313" key="2">
    <source>
        <dbReference type="Proteomes" id="UP001172386"/>
    </source>
</evidence>
<protein>
    <submittedName>
        <fullName evidence="1">Uncharacterized protein</fullName>
    </submittedName>
</protein>
<comment type="caution">
    <text evidence="1">The sequence shown here is derived from an EMBL/GenBank/DDBJ whole genome shotgun (WGS) entry which is preliminary data.</text>
</comment>
<sequence>MSVSVLQEKSEAQHAEHAEELQLAEEAEKVEHQESIWTIVKRNPLLLLIVAYANLGSFMYGFDNLALSIALSMPSFGLIYGTPTAEGSFTIATMWQSLWNAMPLLTNMLGAFAAGPIADRVGRKWTFGIGAVFSIAGIAVVYVARQPGVFLAGKMVNAISLGICLTNGQIYVSEITPLHLRGVALSAYTFSLNLGYMVAASIAFSRVTIIAPSGFLAVFASGWAWPGVLLLGMFFIPESPFYLVRKDKLENAEKALHSIYGKNTDVKATLNNIHALNEAETAVSYEASDASFLECFRGTNWRRTRIILYCNALNNMIGIPIVSNGPYFMVQAGLSPAKVSMMIEIGIAFGMISSIYTFFFLTRVGRRKIIFTSVGVAAVFLLMMGIAGCFPRDRSAQWTVGISLQLLWFCISSAVGPAMATAGEISSARLRAKSQAVGLGFNYFWSCVWNVVTPYIFNVAPGSGGLLGKTGFIFSATSVISLVVFWLEFPETKDRTFIELDEMFEQKIPTRKFKEYKTHGFAAH</sequence>
<reference evidence="1" key="1">
    <citation type="submission" date="2022-10" db="EMBL/GenBank/DDBJ databases">
        <title>Culturing micro-colonial fungi from biological soil crusts in the Mojave desert and describing Neophaeococcomyces mojavensis, and introducing the new genera and species Taxawa tesnikishii.</title>
        <authorList>
            <person name="Kurbessoian T."/>
            <person name="Stajich J.E."/>
        </authorList>
    </citation>
    <scope>NUCLEOTIDE SEQUENCE</scope>
    <source>
        <strain evidence="1">JES_112</strain>
    </source>
</reference>